<comment type="function">
    <text evidence="5">Component of the Mediator complex, a coactivator involved in the regulated transcription of nearly all RNA polymerase II-dependent genes. Mediator functions as a bridge to convey information from gene-specific regulatory proteins to the basal RNA polymerase II transcription machinery. Mediator is recruited to promoters by direct interactions with regulatory proteins and serves as a scaffold for the assembly of a functional preinitiation complex with RNA polymerase II and the general transcription factors.</text>
</comment>
<dbReference type="InParanoid" id="A0A6I8V046"/>
<feature type="region of interest" description="Disordered" evidence="6">
    <location>
        <begin position="218"/>
        <end position="261"/>
    </location>
</feature>
<gene>
    <name evidence="8" type="primary">LOC6901271</name>
    <name evidence="5" type="synonym">MED19</name>
</gene>
<dbReference type="RefSeq" id="XP_002133972.3">
    <property type="nucleotide sequence ID" value="XM_002133936.3"/>
</dbReference>
<feature type="compositionally biased region" description="Polar residues" evidence="6">
    <location>
        <begin position="10"/>
        <end position="22"/>
    </location>
</feature>
<reference evidence="8" key="1">
    <citation type="submission" date="2025-08" db="UniProtKB">
        <authorList>
            <consortium name="RefSeq"/>
        </authorList>
    </citation>
    <scope>IDENTIFICATION</scope>
    <source>
        <strain evidence="8">MV-25-SWS-2005</strain>
        <tissue evidence="8">Whole body</tissue>
    </source>
</reference>
<name>A0A6I8V046_DROPS</name>
<feature type="compositionally biased region" description="Polar residues" evidence="6">
    <location>
        <begin position="29"/>
        <end position="48"/>
    </location>
</feature>
<accession>A0A6I8V046</accession>
<comment type="subcellular location">
    <subcellularLocation>
        <location evidence="1 5">Nucleus</location>
    </subcellularLocation>
</comment>
<evidence type="ECO:0000256" key="6">
    <source>
        <dbReference type="SAM" id="MobiDB-lite"/>
    </source>
</evidence>
<evidence type="ECO:0000256" key="3">
    <source>
        <dbReference type="ARBA" id="ARBA00023163"/>
    </source>
</evidence>
<sequence length="286" mass="31699">MASIDPNLEITDSTSSPKSTAPCSRDKTSPTMTSIFGPNRPNNEQSQPFYLVREPPTRAKLTGDRDLLTEFGLEQALHELRKENIQESLSSFLPNIPEVLQLSTHPVRNGTLGSVVKNPPTHKKAIRPLNKQLDGFRLHTGKLPSCWKEKSVHCSQGDGPISTTGQPTTLPNYVVLDTKEKNDNSNKNQKIMGKQHGGGKATKQAADLCKESIKSIAMKRKQNNANGGQGKKKEKKESKEYIVKTSQKNKRGKSATQQSLRAISPTKLLQYCVQALGKTRKNFKRQ</sequence>
<feature type="region of interest" description="Disordered" evidence="6">
    <location>
        <begin position="1"/>
        <end position="58"/>
    </location>
</feature>
<organism evidence="7 8">
    <name type="scientific">Drosophila pseudoobscura pseudoobscura</name>
    <name type="common">Fruit fly</name>
    <dbReference type="NCBI Taxonomy" id="46245"/>
    <lineage>
        <taxon>Eukaryota</taxon>
        <taxon>Metazoa</taxon>
        <taxon>Ecdysozoa</taxon>
        <taxon>Arthropoda</taxon>
        <taxon>Hexapoda</taxon>
        <taxon>Insecta</taxon>
        <taxon>Pterygota</taxon>
        <taxon>Neoptera</taxon>
        <taxon>Endopterygota</taxon>
        <taxon>Diptera</taxon>
        <taxon>Brachycera</taxon>
        <taxon>Muscomorpha</taxon>
        <taxon>Ephydroidea</taxon>
        <taxon>Drosophilidae</taxon>
        <taxon>Drosophila</taxon>
        <taxon>Sophophora</taxon>
    </lineage>
</organism>
<dbReference type="GO" id="GO:0003712">
    <property type="term" value="F:transcription coregulator activity"/>
    <property type="evidence" value="ECO:0007669"/>
    <property type="project" value="InterPro"/>
</dbReference>
<evidence type="ECO:0000256" key="5">
    <source>
        <dbReference type="RuleBase" id="RU364151"/>
    </source>
</evidence>
<keyword evidence="4 5" id="KW-0539">Nucleus</keyword>
<dbReference type="Pfam" id="PF10278">
    <property type="entry name" value="Med19"/>
    <property type="match status" value="1"/>
</dbReference>
<dbReference type="KEGG" id="dpo:6901271"/>
<dbReference type="GO" id="GO:0016592">
    <property type="term" value="C:mediator complex"/>
    <property type="evidence" value="ECO:0007669"/>
    <property type="project" value="InterPro"/>
</dbReference>
<dbReference type="GO" id="GO:0006357">
    <property type="term" value="P:regulation of transcription by RNA polymerase II"/>
    <property type="evidence" value="ECO:0007669"/>
    <property type="project" value="InterPro"/>
</dbReference>
<feature type="region of interest" description="Disordered" evidence="6">
    <location>
        <begin position="111"/>
        <end position="130"/>
    </location>
</feature>
<evidence type="ECO:0000256" key="2">
    <source>
        <dbReference type="ARBA" id="ARBA00023015"/>
    </source>
</evidence>
<comment type="similarity">
    <text evidence="5">Belongs to the Mediator complex subunit 19 family.</text>
</comment>
<evidence type="ECO:0000313" key="7">
    <source>
        <dbReference type="Proteomes" id="UP000001819"/>
    </source>
</evidence>
<keyword evidence="3 5" id="KW-0804">Transcription</keyword>
<evidence type="ECO:0000256" key="4">
    <source>
        <dbReference type="ARBA" id="ARBA00023242"/>
    </source>
</evidence>
<protein>
    <recommendedName>
        <fullName evidence="5">Mediator of RNA polymerase II transcription subunit 19</fullName>
    </recommendedName>
    <alternativeName>
        <fullName evidence="5">Mediator complex subunit 19</fullName>
    </alternativeName>
</protein>
<feature type="region of interest" description="Disordered" evidence="6">
    <location>
        <begin position="180"/>
        <end position="205"/>
    </location>
</feature>
<keyword evidence="5" id="KW-0010">Activator</keyword>
<evidence type="ECO:0000256" key="1">
    <source>
        <dbReference type="ARBA" id="ARBA00004123"/>
    </source>
</evidence>
<keyword evidence="2 5" id="KW-0805">Transcription regulation</keyword>
<dbReference type="InterPro" id="IPR019403">
    <property type="entry name" value="Mediator_Med19_met"/>
</dbReference>
<proteinExistence type="inferred from homology"/>
<dbReference type="Proteomes" id="UP000001819">
    <property type="component" value="Chromosome X"/>
</dbReference>
<dbReference type="AlphaFoldDB" id="A0A6I8V046"/>
<evidence type="ECO:0000313" key="8">
    <source>
        <dbReference type="RefSeq" id="XP_002133972.3"/>
    </source>
</evidence>
<keyword evidence="7" id="KW-1185">Reference proteome</keyword>
<comment type="subunit">
    <text evidence="5">Component of the Mediator complex.</text>
</comment>